<dbReference type="InterPro" id="IPR011009">
    <property type="entry name" value="Kinase-like_dom_sf"/>
</dbReference>
<sequence length="268" mass="29371">MLVDQVRDALDRGEDHLSGRQRDIIANSFTLEKKIYEGSLTQVYRARHRDLGTWHAIKTLRDDHARDPIARRLLLREAEIGLMLRHPNIVAMQTLLRLGDGRPALVSEWSGKRLGDQLGQAPWSIDDIRTVMEKVLVALEAIHQVGFVHCDLSPSNLLISKHELTEARLGDFGITISIGARHADVDLAFAGQPDFAAPEQQKGLPLDGRCDLYAAGRLLALLLDHADTVGSNHAASLRALARTLSATDPDARPDSAKAALALLGSSRT</sequence>
<evidence type="ECO:0000256" key="3">
    <source>
        <dbReference type="ARBA" id="ARBA00022777"/>
    </source>
</evidence>
<gene>
    <name evidence="6" type="ORF">E2F50_06255</name>
</gene>
<keyword evidence="2" id="KW-0547">Nucleotide-binding</keyword>
<evidence type="ECO:0000313" key="6">
    <source>
        <dbReference type="EMBL" id="TDK39702.1"/>
    </source>
</evidence>
<dbReference type="InterPro" id="IPR008266">
    <property type="entry name" value="Tyr_kinase_AS"/>
</dbReference>
<protein>
    <submittedName>
        <fullName evidence="6">Serine/threonine protein kinase</fullName>
    </submittedName>
</protein>
<dbReference type="Gene3D" id="1.10.510.10">
    <property type="entry name" value="Transferase(Phosphotransferase) domain 1"/>
    <property type="match status" value="1"/>
</dbReference>
<dbReference type="SUPFAM" id="SSF56112">
    <property type="entry name" value="Protein kinase-like (PK-like)"/>
    <property type="match status" value="1"/>
</dbReference>
<dbReference type="PANTHER" id="PTHR43289">
    <property type="entry name" value="MITOGEN-ACTIVATED PROTEIN KINASE KINASE KINASE 20-RELATED"/>
    <property type="match status" value="1"/>
</dbReference>
<evidence type="ECO:0000256" key="1">
    <source>
        <dbReference type="ARBA" id="ARBA00022679"/>
    </source>
</evidence>
<proteinExistence type="predicted"/>
<keyword evidence="6" id="KW-0723">Serine/threonine-protein kinase</keyword>
<keyword evidence="3 6" id="KW-0418">Kinase</keyword>
<evidence type="ECO:0000313" key="7">
    <source>
        <dbReference type="Proteomes" id="UP000295238"/>
    </source>
</evidence>
<dbReference type="PANTHER" id="PTHR43289:SF6">
    <property type="entry name" value="SERINE_THREONINE-PROTEIN KINASE NEKL-3"/>
    <property type="match status" value="1"/>
</dbReference>
<dbReference type="EMBL" id="SMTL01000001">
    <property type="protein sequence ID" value="TDK39702.1"/>
    <property type="molecule type" value="Genomic_DNA"/>
</dbReference>
<dbReference type="OrthoDB" id="9801841at2"/>
<dbReference type="PROSITE" id="PS00109">
    <property type="entry name" value="PROTEIN_KINASE_TYR"/>
    <property type="match status" value="1"/>
</dbReference>
<name>A0A4R5UP37_9HYPH</name>
<comment type="caution">
    <text evidence="6">The sequence shown here is derived from an EMBL/GenBank/DDBJ whole genome shotgun (WGS) entry which is preliminary data.</text>
</comment>
<dbReference type="GO" id="GO:0004674">
    <property type="term" value="F:protein serine/threonine kinase activity"/>
    <property type="evidence" value="ECO:0007669"/>
    <property type="project" value="UniProtKB-KW"/>
</dbReference>
<evidence type="ECO:0000256" key="4">
    <source>
        <dbReference type="ARBA" id="ARBA00022840"/>
    </source>
</evidence>
<dbReference type="RefSeq" id="WP_133315148.1">
    <property type="nucleotide sequence ID" value="NZ_SMTL01000001.1"/>
</dbReference>
<dbReference type="PROSITE" id="PS50011">
    <property type="entry name" value="PROTEIN_KINASE_DOM"/>
    <property type="match status" value="1"/>
</dbReference>
<reference evidence="6 7" key="1">
    <citation type="submission" date="2019-03" db="EMBL/GenBank/DDBJ databases">
        <title>Rhizobium sp. nov., an bacterium isolated from biocrust in Mu Us Desert.</title>
        <authorList>
            <person name="Lixiong L."/>
        </authorList>
    </citation>
    <scope>NUCLEOTIDE SEQUENCE [LARGE SCALE GENOMIC DNA]</scope>
    <source>
        <strain evidence="6 7">SPY-1</strain>
    </source>
</reference>
<accession>A0A4R5UP37</accession>
<dbReference type="InterPro" id="IPR000719">
    <property type="entry name" value="Prot_kinase_dom"/>
</dbReference>
<dbReference type="Pfam" id="PF00069">
    <property type="entry name" value="Pkinase"/>
    <property type="match status" value="1"/>
</dbReference>
<dbReference type="CDD" id="cd14014">
    <property type="entry name" value="STKc_PknB_like"/>
    <property type="match status" value="1"/>
</dbReference>
<keyword evidence="1" id="KW-0808">Transferase</keyword>
<dbReference type="Gene3D" id="3.30.200.20">
    <property type="entry name" value="Phosphorylase Kinase, domain 1"/>
    <property type="match status" value="1"/>
</dbReference>
<feature type="domain" description="Protein kinase" evidence="5">
    <location>
        <begin position="29"/>
        <end position="268"/>
    </location>
</feature>
<dbReference type="GO" id="GO:0005524">
    <property type="term" value="F:ATP binding"/>
    <property type="evidence" value="ECO:0007669"/>
    <property type="project" value="UniProtKB-KW"/>
</dbReference>
<keyword evidence="4" id="KW-0067">ATP-binding</keyword>
<evidence type="ECO:0000256" key="2">
    <source>
        <dbReference type="ARBA" id="ARBA00022741"/>
    </source>
</evidence>
<dbReference type="AlphaFoldDB" id="A0A4R5UP37"/>
<organism evidence="6 7">
    <name type="scientific">Rhizobium deserti</name>
    <dbReference type="NCBI Taxonomy" id="2547961"/>
    <lineage>
        <taxon>Bacteria</taxon>
        <taxon>Pseudomonadati</taxon>
        <taxon>Pseudomonadota</taxon>
        <taxon>Alphaproteobacteria</taxon>
        <taxon>Hyphomicrobiales</taxon>
        <taxon>Rhizobiaceae</taxon>
        <taxon>Rhizobium/Agrobacterium group</taxon>
        <taxon>Rhizobium</taxon>
    </lineage>
</organism>
<keyword evidence="7" id="KW-1185">Reference proteome</keyword>
<dbReference type="Proteomes" id="UP000295238">
    <property type="component" value="Unassembled WGS sequence"/>
</dbReference>
<evidence type="ECO:0000259" key="5">
    <source>
        <dbReference type="PROSITE" id="PS50011"/>
    </source>
</evidence>